<evidence type="ECO:0000313" key="2">
    <source>
        <dbReference type="Proteomes" id="UP001208690"/>
    </source>
</evidence>
<name>A0ABT3BHR3_9RHOB</name>
<dbReference type="RefSeq" id="WP_263845439.1">
    <property type="nucleotide sequence ID" value="NZ_JALIEB010000012.1"/>
</dbReference>
<keyword evidence="2" id="KW-1185">Reference proteome</keyword>
<organism evidence="1 2">
    <name type="scientific">Roseobacter sinensis</name>
    <dbReference type="NCBI Taxonomy" id="2931391"/>
    <lineage>
        <taxon>Bacteria</taxon>
        <taxon>Pseudomonadati</taxon>
        <taxon>Pseudomonadota</taxon>
        <taxon>Alphaproteobacteria</taxon>
        <taxon>Rhodobacterales</taxon>
        <taxon>Roseobacteraceae</taxon>
        <taxon>Roseobacter</taxon>
    </lineage>
</organism>
<dbReference type="Proteomes" id="UP001208690">
    <property type="component" value="Unassembled WGS sequence"/>
</dbReference>
<evidence type="ECO:0000313" key="1">
    <source>
        <dbReference type="EMBL" id="MCV3273121.1"/>
    </source>
</evidence>
<sequence length="375" mass="40131">MLDDLSPETVVARLDHALDHGGLTGSSRTQARALRDRLRAGVQVMILGPKGVGKSQLCEVMLELDASAPEDEACWARRYMSAAACAAGDEEGLQTMALPSPLLDTTSLIDVATPTAPEALAERVDWALRHADIVIWCTDTFAADEAALWADAPDHLKDHSVLVLTKADVRAAEGTMDARISQLQAVAAEEFHSFFPTAAAQPHRTLCEGRGLDDATLAASGIKALRDTLLRIAASGLRADLDRALLFLDRHDLQPAAEAAPSPAGAITPDAPAAKTYHAALDLLRARIPELSPQDAAYDAPDHVLTACGKLVEDLAELAAEQTRSDDAFEHWRNDLYEASDKVVLMSLENDMRSAADAATVILQLKRDLEGRVAG</sequence>
<gene>
    <name evidence="1" type="ORF">MUB52_16945</name>
</gene>
<proteinExistence type="predicted"/>
<dbReference type="EMBL" id="JALIEB010000012">
    <property type="protein sequence ID" value="MCV3273121.1"/>
    <property type="molecule type" value="Genomic_DNA"/>
</dbReference>
<evidence type="ECO:0008006" key="3">
    <source>
        <dbReference type="Google" id="ProtNLM"/>
    </source>
</evidence>
<comment type="caution">
    <text evidence="1">The sequence shown here is derived from an EMBL/GenBank/DDBJ whole genome shotgun (WGS) entry which is preliminary data.</text>
</comment>
<dbReference type="InterPro" id="IPR027417">
    <property type="entry name" value="P-loop_NTPase"/>
</dbReference>
<protein>
    <recommendedName>
        <fullName evidence="3">G domain-containing protein</fullName>
    </recommendedName>
</protein>
<dbReference type="Gene3D" id="3.40.50.300">
    <property type="entry name" value="P-loop containing nucleotide triphosphate hydrolases"/>
    <property type="match status" value="1"/>
</dbReference>
<reference evidence="1 2" key="1">
    <citation type="submission" date="2022-04" db="EMBL/GenBank/DDBJ databases">
        <title>Roseobacter sp. WL0113 is a bacterium isolated from neritic sediment.</title>
        <authorList>
            <person name="Wang L."/>
            <person name="He W."/>
            <person name="Zhang D.-F."/>
        </authorList>
    </citation>
    <scope>NUCLEOTIDE SEQUENCE [LARGE SCALE GENOMIC DNA]</scope>
    <source>
        <strain evidence="1 2">WL0113</strain>
    </source>
</reference>
<accession>A0ABT3BHR3</accession>
<dbReference type="SUPFAM" id="SSF52540">
    <property type="entry name" value="P-loop containing nucleoside triphosphate hydrolases"/>
    <property type="match status" value="1"/>
</dbReference>